<dbReference type="PANTHER" id="PTHR42715">
    <property type="entry name" value="BETA-GLUCOSIDASE"/>
    <property type="match status" value="1"/>
</dbReference>
<dbReference type="InterPro" id="IPR019800">
    <property type="entry name" value="Glyco_hydro_3_AS"/>
</dbReference>
<evidence type="ECO:0000313" key="7">
    <source>
        <dbReference type="Proteomes" id="UP000295674"/>
    </source>
</evidence>
<evidence type="ECO:0000256" key="4">
    <source>
        <dbReference type="RuleBase" id="RU361161"/>
    </source>
</evidence>
<keyword evidence="4" id="KW-0326">Glycosidase</keyword>
<dbReference type="PRINTS" id="PR00133">
    <property type="entry name" value="GLHYDRLASE3"/>
</dbReference>
<dbReference type="RefSeq" id="WP_132672736.1">
    <property type="nucleotide sequence ID" value="NZ_SMKS01000005.1"/>
</dbReference>
<dbReference type="Pfam" id="PF14310">
    <property type="entry name" value="Fn3-like"/>
    <property type="match status" value="1"/>
</dbReference>
<keyword evidence="2 4" id="KW-0378">Hydrolase</keyword>
<accession>A0A4R4W1P1</accession>
<dbReference type="InterPro" id="IPR050288">
    <property type="entry name" value="Cellulose_deg_GH3"/>
</dbReference>
<evidence type="ECO:0000256" key="1">
    <source>
        <dbReference type="ARBA" id="ARBA00005336"/>
    </source>
</evidence>
<dbReference type="SMART" id="SM01217">
    <property type="entry name" value="Fn3_like"/>
    <property type="match status" value="1"/>
</dbReference>
<dbReference type="Gene3D" id="2.60.120.260">
    <property type="entry name" value="Galactose-binding domain-like"/>
    <property type="match status" value="1"/>
</dbReference>
<dbReference type="Pfam" id="PF00933">
    <property type="entry name" value="Glyco_hydro_3"/>
    <property type="match status" value="1"/>
</dbReference>
<sequence>MSTADLRARVSALSLEQKVRLLTGADFWSLHPEPVAGLRRMVVSDGPVGVRGEAFDERSTSANTPSPTSLAASWDVDLAHRIGRVLAAEARRKGVDVLLAPTVNLHRSPYGGRHFECFSEDPLLTGEIGAAYVRGVQSGGVGATVKHFVANDSETDRMTVDARVDERTLRELYLAPFEHIVREAGPWLVMAAYNRVNGTTMTEHPMLDEVLRGEWGFDGVVISDWFATRSTEDAGRGGLDLAMPGPDSPWGQQLVEAIREGRVPESEVDDKVLNLLRLAERVSALDGAEPPAVDAARPEVELRRAAAAGFVLARNDDELLPLRPASMRRIAVLGPNAAAARTLGGGSASVYPPYTVSPLDGLRARLGEEVEIVHTTGARSTELLAPASPSLVTDPDTGEPGLSVRFLDADRSPIGTEHRNSGKLIWMGSFGPDVPVDAVGIVEVRGLLRATETGVHRLGVAGAGHFTLTVDEQPVIDGVLELPGGPDPIEAMVRPPQRTAEVKLDAGQEVEVVLSHRVAPDAIGTTFTLGLEPPALPEEDELARAAELAASADVAVVVLGTSDESESEGFDRDTLALPGRQDELVRRVVAANPNTVVVVNSGAPVLLPWAEDVPAVLLSWFPGQEFGNALADVLTGDAEPGGRLPVTWPAAEGEPLPSTRPETGALDYAESIHIGHRAFERAGIEPAFWFGHGLGYTTWEYDSADAPAAIAAGADMTAQVRLRNTGQRRGREVVQVYLSRNDEVERPAHWLAGFAAVDAEPGEEVAAEVRIPARAFQHWQDGQWRNETGNFTAHIGRSLAELPLQVEVKVGTRARVEDVRGGGSSSG</sequence>
<dbReference type="OrthoDB" id="3187421at2"/>
<dbReference type="Gene3D" id="3.20.20.300">
    <property type="entry name" value="Glycoside hydrolase, family 3, N-terminal domain"/>
    <property type="match status" value="1"/>
</dbReference>
<evidence type="ECO:0000259" key="5">
    <source>
        <dbReference type="PROSITE" id="PS51820"/>
    </source>
</evidence>
<dbReference type="Proteomes" id="UP000295674">
    <property type="component" value="Unassembled WGS sequence"/>
</dbReference>
<name>A0A4R4W1P1_9PSEU</name>
<comment type="similarity">
    <text evidence="1 4">Belongs to the glycosyl hydrolase 3 family.</text>
</comment>
<feature type="domain" description="PA14" evidence="5">
    <location>
        <begin position="397"/>
        <end position="546"/>
    </location>
</feature>
<dbReference type="EMBL" id="SMKS01000005">
    <property type="protein sequence ID" value="TDD08865.1"/>
    <property type="molecule type" value="Genomic_DNA"/>
</dbReference>
<dbReference type="PANTHER" id="PTHR42715:SF10">
    <property type="entry name" value="BETA-GLUCOSIDASE"/>
    <property type="match status" value="1"/>
</dbReference>
<dbReference type="InterPro" id="IPR017853">
    <property type="entry name" value="GH"/>
</dbReference>
<dbReference type="Gene3D" id="3.40.50.1700">
    <property type="entry name" value="Glycoside hydrolase family 3 C-terminal domain"/>
    <property type="match status" value="1"/>
</dbReference>
<keyword evidence="7" id="KW-1185">Reference proteome</keyword>
<dbReference type="Pfam" id="PF01915">
    <property type="entry name" value="Glyco_hydro_3_C"/>
    <property type="match status" value="1"/>
</dbReference>
<proteinExistence type="inferred from homology"/>
<gene>
    <name evidence="6" type="ORF">E1181_05125</name>
</gene>
<keyword evidence="3" id="KW-0119">Carbohydrate metabolism</keyword>
<dbReference type="InterPro" id="IPR001764">
    <property type="entry name" value="Glyco_hydro_3_N"/>
</dbReference>
<organism evidence="6 7">
    <name type="scientific">Saccharopolyspora terrae</name>
    <dbReference type="NCBI Taxonomy" id="2530384"/>
    <lineage>
        <taxon>Bacteria</taxon>
        <taxon>Bacillati</taxon>
        <taxon>Actinomycetota</taxon>
        <taxon>Actinomycetes</taxon>
        <taxon>Pseudonocardiales</taxon>
        <taxon>Pseudonocardiaceae</taxon>
        <taxon>Saccharopolyspora</taxon>
    </lineage>
</organism>
<evidence type="ECO:0000313" key="6">
    <source>
        <dbReference type="EMBL" id="TDD08865.1"/>
    </source>
</evidence>
<dbReference type="InterPro" id="IPR037524">
    <property type="entry name" value="PA14/GLEYA"/>
</dbReference>
<dbReference type="InterPro" id="IPR013783">
    <property type="entry name" value="Ig-like_fold"/>
</dbReference>
<dbReference type="SUPFAM" id="SSF51445">
    <property type="entry name" value="(Trans)glycosidases"/>
    <property type="match status" value="1"/>
</dbReference>
<protein>
    <submittedName>
        <fullName evidence="6">Beta-glucosidase</fullName>
    </submittedName>
</protein>
<evidence type="ECO:0000256" key="3">
    <source>
        <dbReference type="ARBA" id="ARBA00023277"/>
    </source>
</evidence>
<evidence type="ECO:0000256" key="2">
    <source>
        <dbReference type="ARBA" id="ARBA00022801"/>
    </source>
</evidence>
<comment type="caution">
    <text evidence="6">The sequence shown here is derived from an EMBL/GenBank/DDBJ whole genome shotgun (WGS) entry which is preliminary data.</text>
</comment>
<dbReference type="InterPro" id="IPR026891">
    <property type="entry name" value="Fn3-like"/>
</dbReference>
<dbReference type="PROSITE" id="PS51820">
    <property type="entry name" value="PA14"/>
    <property type="match status" value="1"/>
</dbReference>
<dbReference type="SUPFAM" id="SSF52279">
    <property type="entry name" value="Beta-D-glucan exohydrolase, C-terminal domain"/>
    <property type="match status" value="1"/>
</dbReference>
<dbReference type="GO" id="GO:0005975">
    <property type="term" value="P:carbohydrate metabolic process"/>
    <property type="evidence" value="ECO:0007669"/>
    <property type="project" value="InterPro"/>
</dbReference>
<dbReference type="PROSITE" id="PS00775">
    <property type="entry name" value="GLYCOSYL_HYDROL_F3"/>
    <property type="match status" value="1"/>
</dbReference>
<dbReference type="GO" id="GO:0004553">
    <property type="term" value="F:hydrolase activity, hydrolyzing O-glycosyl compounds"/>
    <property type="evidence" value="ECO:0007669"/>
    <property type="project" value="InterPro"/>
</dbReference>
<dbReference type="Gene3D" id="2.60.40.10">
    <property type="entry name" value="Immunoglobulins"/>
    <property type="match status" value="1"/>
</dbReference>
<dbReference type="AlphaFoldDB" id="A0A4R4W1P1"/>
<reference evidence="6 7" key="1">
    <citation type="submission" date="2019-03" db="EMBL/GenBank/DDBJ databases">
        <title>Draft genome sequences of novel Actinobacteria.</title>
        <authorList>
            <person name="Sahin N."/>
            <person name="Ay H."/>
            <person name="Saygin H."/>
        </authorList>
    </citation>
    <scope>NUCLEOTIDE SEQUENCE [LARGE SCALE GENOMIC DNA]</scope>
    <source>
        <strain evidence="6 7">16K309</strain>
    </source>
</reference>
<dbReference type="InterPro" id="IPR036962">
    <property type="entry name" value="Glyco_hydro_3_N_sf"/>
</dbReference>
<dbReference type="InterPro" id="IPR036881">
    <property type="entry name" value="Glyco_hydro_3_C_sf"/>
</dbReference>
<dbReference type="InterPro" id="IPR002772">
    <property type="entry name" value="Glyco_hydro_3_C"/>
</dbReference>